<dbReference type="AlphaFoldDB" id="A0A2K3MXY3"/>
<evidence type="ECO:0000256" key="2">
    <source>
        <dbReference type="ARBA" id="ARBA00022737"/>
    </source>
</evidence>
<evidence type="ECO:0000313" key="6">
    <source>
        <dbReference type="Proteomes" id="UP000236291"/>
    </source>
</evidence>
<dbReference type="SUPFAM" id="SSF81901">
    <property type="entry name" value="HCP-like"/>
    <property type="match status" value="1"/>
</dbReference>
<dbReference type="PROSITE" id="PS51375">
    <property type="entry name" value="PPR"/>
    <property type="match status" value="13"/>
</dbReference>
<feature type="repeat" description="PPR" evidence="3">
    <location>
        <begin position="871"/>
        <end position="905"/>
    </location>
</feature>
<accession>A0A2K3MXY3</accession>
<evidence type="ECO:0000256" key="1">
    <source>
        <dbReference type="ARBA" id="ARBA00007626"/>
    </source>
</evidence>
<feature type="repeat" description="PPR" evidence="3">
    <location>
        <begin position="361"/>
        <end position="395"/>
    </location>
</feature>
<gene>
    <name evidence="5" type="ORF">L195_g018867</name>
</gene>
<feature type="repeat" description="PPR" evidence="3">
    <location>
        <begin position="767"/>
        <end position="801"/>
    </location>
</feature>
<proteinExistence type="inferred from homology"/>
<reference evidence="5 6" key="2">
    <citation type="journal article" date="2017" name="Front. Plant Sci.">
        <title>Gene Classification and Mining of Molecular Markers Useful in Red Clover (Trifolium pratense) Breeding.</title>
        <authorList>
            <person name="Istvanek J."/>
            <person name="Dluhosova J."/>
            <person name="Dluhos P."/>
            <person name="Patkova L."/>
            <person name="Nedelnik J."/>
            <person name="Repkova J."/>
        </authorList>
    </citation>
    <scope>NUCLEOTIDE SEQUENCE [LARGE SCALE GENOMIC DNA]</scope>
    <source>
        <strain evidence="6">cv. Tatra</strain>
        <tissue evidence="5">Young leaves</tissue>
    </source>
</reference>
<feature type="region of interest" description="Disordered" evidence="4">
    <location>
        <begin position="54"/>
        <end position="78"/>
    </location>
</feature>
<keyword evidence="2" id="KW-0677">Repeat</keyword>
<dbReference type="SUPFAM" id="SSF48452">
    <property type="entry name" value="TPR-like"/>
    <property type="match status" value="1"/>
</dbReference>
<feature type="repeat" description="PPR" evidence="3">
    <location>
        <begin position="489"/>
        <end position="523"/>
    </location>
</feature>
<dbReference type="STRING" id="57577.A0A2K3MXY3"/>
<protein>
    <submittedName>
        <fullName evidence="5">Pentatricopeptide repeat-containing protein</fullName>
    </submittedName>
</protein>
<dbReference type="ExpressionAtlas" id="A0A2K3MXY3">
    <property type="expression patterns" value="baseline"/>
</dbReference>
<dbReference type="EMBL" id="ASHM01013711">
    <property type="protein sequence ID" value="PNX95673.1"/>
    <property type="molecule type" value="Genomic_DNA"/>
</dbReference>
<dbReference type="Pfam" id="PF13041">
    <property type="entry name" value="PPR_2"/>
    <property type="match status" value="2"/>
</dbReference>
<sequence length="996" mass="114231">MLMKLQLLYTHTPIFTIVNTYTDKAEQVSNNTVTKQIIHLKNGTSIVKRVEKSGVRKNQDTQLKKQCPEKNSDDGVVQKTKGDMHTKCSTKCVSYGRIIPSILKDLDRVQDVEEALRPWENKIDNKKKSIILKQQMKWDRALEIFNWFDENSHELNVNHYNIMIWVLGRARKWTLLEGLWNQMKARGIVATNSTYGTLIDVYSKAGLREGALFWLETMRVQKNEVRKNQDTQLKKRCTEKNSGDGVLEKRKIGVYTKCLTKSVSYGGIIPFILKDLDTIQDVEEALRPWEVKINNKERSIILKQQMKWDRALEIFNWFDENSHELNVIHYNIMIRILGKARKWAVLEGLWNQMNARGIVATNSTYGTLIDVYSEAGVREDALFWLETMLEHGIEPDEVTMVTVVQLYKKAGEFQKAEDFFRKWSLGEPLRPNNHHTTDALELDERTSFLNASFGSHTYNTLIDTYGKAGQLKESSETFVKMLKQGIPPTRVTFNTMIHICGNHGRLEEASSLLRKMEELRCSPDTRTYNTLISLHTKHNDVDMATKYFKRMKESCLEPDHVSYRTLLYAYSIRKMVREAEELITEMDEKGLEIDQFTQSALTRMYIEAGMLQQSLLWFQRFHLAGNMTSECYAANIDAYGEQGHISEAERVFLWCQERKNLSVLEFNVMIKAYGIGKCYDKACQLFDSMDTHGVVADRCSYSSLIQILATADQPHIAKPYLKKMQMAGLVTNCIPYCAVISSFVKLGQLEMAEGVYREMIRHGVKPDDIVYGVLINALYDAGRVKEAVSYADEMKRSGLPGNTVIYNSLIKLYTKVGYLKEAQETYKLVQSSEEGPAVYLSNCMIDLYTRQSMVDQAKEIFETLKKNGTANEFSFAMMLCLYKKIERFDEAVQIANQMRKLGLLTDSLSYNNVLDLYATAGRPKEAVETFKDMVTGSIQLDGCSLRSLRNLLLRYGASRQAVDKLQVLMKKDASHGLQALMSALTSLIEIDDYDNE</sequence>
<evidence type="ECO:0000256" key="3">
    <source>
        <dbReference type="PROSITE-ProRule" id="PRU00708"/>
    </source>
</evidence>
<organism evidence="5 6">
    <name type="scientific">Trifolium pratense</name>
    <name type="common">Red clover</name>
    <dbReference type="NCBI Taxonomy" id="57577"/>
    <lineage>
        <taxon>Eukaryota</taxon>
        <taxon>Viridiplantae</taxon>
        <taxon>Streptophyta</taxon>
        <taxon>Embryophyta</taxon>
        <taxon>Tracheophyta</taxon>
        <taxon>Spermatophyta</taxon>
        <taxon>Magnoliopsida</taxon>
        <taxon>eudicotyledons</taxon>
        <taxon>Gunneridae</taxon>
        <taxon>Pentapetalae</taxon>
        <taxon>rosids</taxon>
        <taxon>fabids</taxon>
        <taxon>Fabales</taxon>
        <taxon>Fabaceae</taxon>
        <taxon>Papilionoideae</taxon>
        <taxon>50 kb inversion clade</taxon>
        <taxon>NPAAA clade</taxon>
        <taxon>Hologalegina</taxon>
        <taxon>IRL clade</taxon>
        <taxon>Trifolieae</taxon>
        <taxon>Trifolium</taxon>
    </lineage>
</organism>
<dbReference type="PANTHER" id="PTHR47938">
    <property type="entry name" value="RESPIRATORY COMPLEX I CHAPERONE (CIA84), PUTATIVE (AFU_ORTHOLOGUE AFUA_2G06020)-RELATED"/>
    <property type="match status" value="1"/>
</dbReference>
<dbReference type="Pfam" id="PF13812">
    <property type="entry name" value="PPR_3"/>
    <property type="match status" value="1"/>
</dbReference>
<comment type="caution">
    <text evidence="5">The sequence shown here is derived from an EMBL/GenBank/DDBJ whole genome shotgun (WGS) entry which is preliminary data.</text>
</comment>
<dbReference type="NCBIfam" id="TIGR00756">
    <property type="entry name" value="PPR"/>
    <property type="match status" value="11"/>
</dbReference>
<feature type="repeat" description="PPR" evidence="3">
    <location>
        <begin position="156"/>
        <end position="190"/>
    </location>
</feature>
<comment type="similarity">
    <text evidence="1">Belongs to the PPR family. P subfamily.</text>
</comment>
<dbReference type="GO" id="GO:0003729">
    <property type="term" value="F:mRNA binding"/>
    <property type="evidence" value="ECO:0007669"/>
    <property type="project" value="TreeGrafter"/>
</dbReference>
<feature type="compositionally biased region" description="Basic and acidic residues" evidence="4">
    <location>
        <begin position="54"/>
        <end position="73"/>
    </location>
</feature>
<feature type="repeat" description="PPR" evidence="3">
    <location>
        <begin position="732"/>
        <end position="766"/>
    </location>
</feature>
<feature type="repeat" description="PPR" evidence="3">
    <location>
        <begin position="326"/>
        <end position="360"/>
    </location>
</feature>
<evidence type="ECO:0000256" key="4">
    <source>
        <dbReference type="SAM" id="MobiDB-lite"/>
    </source>
</evidence>
<feature type="repeat" description="PPR" evidence="3">
    <location>
        <begin position="559"/>
        <end position="593"/>
    </location>
</feature>
<dbReference type="InterPro" id="IPR002885">
    <property type="entry name" value="PPR_rpt"/>
</dbReference>
<dbReference type="PANTHER" id="PTHR47938:SF35">
    <property type="entry name" value="PENTATRICOPEPTIDE REPEAT-CONTAINING PROTEIN 4, MITOCHONDRIAL-RELATED"/>
    <property type="match status" value="1"/>
</dbReference>
<dbReference type="Proteomes" id="UP000236291">
    <property type="component" value="Unassembled WGS sequence"/>
</dbReference>
<dbReference type="Pfam" id="PF01535">
    <property type="entry name" value="PPR"/>
    <property type="match status" value="8"/>
</dbReference>
<dbReference type="Gene3D" id="1.25.40.10">
    <property type="entry name" value="Tetratricopeptide repeat domain"/>
    <property type="match status" value="7"/>
</dbReference>
<feature type="repeat" description="PPR" evidence="3">
    <location>
        <begin position="524"/>
        <end position="558"/>
    </location>
</feature>
<feature type="repeat" description="PPR" evidence="3">
    <location>
        <begin position="454"/>
        <end position="488"/>
    </location>
</feature>
<feature type="repeat" description="PPR" evidence="3">
    <location>
        <begin position="802"/>
        <end position="836"/>
    </location>
</feature>
<feature type="repeat" description="PPR" evidence="3">
    <location>
        <begin position="662"/>
        <end position="696"/>
    </location>
</feature>
<reference evidence="5 6" key="1">
    <citation type="journal article" date="2014" name="Am. J. Bot.">
        <title>Genome assembly and annotation for red clover (Trifolium pratense; Fabaceae).</title>
        <authorList>
            <person name="Istvanek J."/>
            <person name="Jaros M."/>
            <person name="Krenek A."/>
            <person name="Repkova J."/>
        </authorList>
    </citation>
    <scope>NUCLEOTIDE SEQUENCE [LARGE SCALE GENOMIC DNA]</scope>
    <source>
        <strain evidence="6">cv. Tatra</strain>
        <tissue evidence="5">Young leaves</tissue>
    </source>
</reference>
<feature type="repeat" description="PPR" evidence="3">
    <location>
        <begin position="906"/>
        <end position="940"/>
    </location>
</feature>
<evidence type="ECO:0000313" key="5">
    <source>
        <dbReference type="EMBL" id="PNX95673.1"/>
    </source>
</evidence>
<name>A0A2K3MXY3_TRIPR</name>
<dbReference type="InterPro" id="IPR011990">
    <property type="entry name" value="TPR-like_helical_dom_sf"/>
</dbReference>